<dbReference type="SMART" id="SM00382">
    <property type="entry name" value="AAA"/>
    <property type="match status" value="2"/>
</dbReference>
<evidence type="ECO:0000256" key="7">
    <source>
        <dbReference type="ARBA" id="ARBA00022989"/>
    </source>
</evidence>
<dbReference type="PROSITE" id="PS50928">
    <property type="entry name" value="ABC_TM1"/>
    <property type="match status" value="1"/>
</dbReference>
<feature type="domain" description="ABC transporter" evidence="11">
    <location>
        <begin position="621"/>
        <end position="843"/>
    </location>
</feature>
<evidence type="ECO:0000256" key="4">
    <source>
        <dbReference type="ARBA" id="ARBA00022692"/>
    </source>
</evidence>
<evidence type="ECO:0000256" key="5">
    <source>
        <dbReference type="ARBA" id="ARBA00022741"/>
    </source>
</evidence>
<keyword evidence="14" id="KW-1185">Reference proteome</keyword>
<dbReference type="InterPro" id="IPR027417">
    <property type="entry name" value="P-loop_NTPase"/>
</dbReference>
<feature type="transmembrane region" description="Helical" evidence="9">
    <location>
        <begin position="21"/>
        <end position="42"/>
    </location>
</feature>
<name>A0A285L6T9_9NOCA</name>
<dbReference type="GO" id="GO:0005524">
    <property type="term" value="F:ATP binding"/>
    <property type="evidence" value="ECO:0007669"/>
    <property type="project" value="UniProtKB-KW"/>
</dbReference>
<dbReference type="PANTHER" id="PTHR43776:SF7">
    <property type="entry name" value="D,D-DIPEPTIDE TRANSPORT ATP-BINDING PROTEIN DDPF-RELATED"/>
    <property type="match status" value="1"/>
</dbReference>
<feature type="transmembrane region" description="Helical" evidence="9">
    <location>
        <begin position="119"/>
        <end position="137"/>
    </location>
</feature>
<dbReference type="PROSITE" id="PS00211">
    <property type="entry name" value="ABC_TRANSPORTER_1"/>
    <property type="match status" value="2"/>
</dbReference>
<feature type="transmembrane region" description="Helical" evidence="9">
    <location>
        <begin position="83"/>
        <end position="107"/>
    </location>
</feature>
<dbReference type="GO" id="GO:0055085">
    <property type="term" value="P:transmembrane transport"/>
    <property type="evidence" value="ECO:0007669"/>
    <property type="project" value="InterPro"/>
</dbReference>
<sequence length="843" mass="88131">MIGRDGGDNRRAFVIRLPRRAIPPAVGLAVVVATVALGPLIAPHSPTAPVGRPFQGPSARYPFGTDVVGRDVLSRLLHGGVPLVSIAAVALVTAYVIGLALGLLAGLRRGADPWVMRPVDAVVVVPWFLLLAVIATAMGPGPAAIVATTAAASAPWIARIVRTAVLDLAAQGYVEAARARGEPWWRLAVVEVLPNLRSVILADAGIRVSGAIAMVAVSGFLGLGLRPPSADWALMITENRPGFAVAPWSVLAPAGLVMALVVSVNLLVDRLLGGDERRVEAAIRAPGDGLAVRGLSVRDAHGRAVLDDVTLAVEQGRGLAVVGPSGAGKTTFALAVLGALPKGMSATGVIATPAATGRRTVGYVPQDPSSGLNPALRIGTAIREIARARAGSNQPDIAAALRRVGLPTDRPFQRRYPHQLSGGQQQRVLLAMALLGDPALIVLDEPTTGLDHRTRTELLDTLHAIRHETATTFVVITHDLPALASIVDDVAEFDGGRLTRFEPLRSAPSATPDLARPDRGASPVLPALGSNLGTDRDAIPALLPDKQIIDVDANPLRGKGLPVQRRSRLPVLDGHRGPRDERRAAAAVEEPGAERSTPPGGAGALRRGRPVLEGGGRVPALLVDGLTVRHRRGRPVLDGVGFELGAGECLALTGRSGAGKTTVARVLAGLCEPESGAIELAGRRLPAGVDRRSTDERRAVQLVFQNPATSLNPAYSVGRQVRRTLRLLRGIDEAAAANEALRLFESLRLDPSLLSRRPSQLSGGQQQRVAIARALAADPTILVCDEITASLDSSAQTAVLDLLDSLRATGLSMLLISHQPEVIERLADRVLTIADSHLTSAPA</sequence>
<dbReference type="SUPFAM" id="SSF161098">
    <property type="entry name" value="MetI-like"/>
    <property type="match status" value="1"/>
</dbReference>
<comment type="subcellular location">
    <subcellularLocation>
        <location evidence="9">Cell membrane</location>
        <topology evidence="9">Multi-pass membrane protein</topology>
    </subcellularLocation>
    <subcellularLocation>
        <location evidence="1">Membrane</location>
        <topology evidence="1">Multi-pass membrane protein</topology>
    </subcellularLocation>
</comment>
<dbReference type="Pfam" id="PF00528">
    <property type="entry name" value="BPD_transp_1"/>
    <property type="match status" value="1"/>
</dbReference>
<dbReference type="PROSITE" id="PS50893">
    <property type="entry name" value="ABC_TRANSPORTER_2"/>
    <property type="match status" value="2"/>
</dbReference>
<keyword evidence="4 9" id="KW-0812">Transmembrane</keyword>
<organism evidence="13 14">
    <name type="scientific">Nocardia amikacinitolerans</name>
    <dbReference type="NCBI Taxonomy" id="756689"/>
    <lineage>
        <taxon>Bacteria</taxon>
        <taxon>Bacillati</taxon>
        <taxon>Actinomycetota</taxon>
        <taxon>Actinomycetes</taxon>
        <taxon>Mycobacteriales</taxon>
        <taxon>Nocardiaceae</taxon>
        <taxon>Nocardia</taxon>
    </lineage>
</organism>
<dbReference type="CDD" id="cd03257">
    <property type="entry name" value="ABC_NikE_OppD_transporters"/>
    <property type="match status" value="1"/>
</dbReference>
<comment type="similarity">
    <text evidence="2">Belongs to the ABC transporter superfamily.</text>
</comment>
<evidence type="ECO:0000256" key="6">
    <source>
        <dbReference type="ARBA" id="ARBA00022840"/>
    </source>
</evidence>
<evidence type="ECO:0000259" key="11">
    <source>
        <dbReference type="PROSITE" id="PS50893"/>
    </source>
</evidence>
<feature type="domain" description="ABC transporter" evidence="11">
    <location>
        <begin position="290"/>
        <end position="520"/>
    </location>
</feature>
<reference evidence="13 14" key="1">
    <citation type="submission" date="2017-09" db="EMBL/GenBank/DDBJ databases">
        <authorList>
            <person name="Ehlers B."/>
            <person name="Leendertz F.H."/>
        </authorList>
    </citation>
    <scope>NUCLEOTIDE SEQUENCE [LARGE SCALE GENOMIC DNA]</scope>
    <source>
        <strain evidence="13 14">DSM 45537</strain>
    </source>
</reference>
<proteinExistence type="inferred from homology"/>
<feature type="compositionally biased region" description="Low complexity" evidence="10">
    <location>
        <begin position="585"/>
        <end position="599"/>
    </location>
</feature>
<dbReference type="AlphaFoldDB" id="A0A285L6T9"/>
<dbReference type="Proteomes" id="UP000219565">
    <property type="component" value="Unassembled WGS sequence"/>
</dbReference>
<dbReference type="SUPFAM" id="SSF52540">
    <property type="entry name" value="P-loop containing nucleoside triphosphate hydrolases"/>
    <property type="match status" value="2"/>
</dbReference>
<evidence type="ECO:0000313" key="14">
    <source>
        <dbReference type="Proteomes" id="UP000219565"/>
    </source>
</evidence>
<dbReference type="InterPro" id="IPR035906">
    <property type="entry name" value="MetI-like_sf"/>
</dbReference>
<feature type="transmembrane region" description="Helical" evidence="9">
    <location>
        <begin position="204"/>
        <end position="225"/>
    </location>
</feature>
<dbReference type="EMBL" id="OBEG01000002">
    <property type="protein sequence ID" value="SNY80669.1"/>
    <property type="molecule type" value="Genomic_DNA"/>
</dbReference>
<evidence type="ECO:0000256" key="1">
    <source>
        <dbReference type="ARBA" id="ARBA00004141"/>
    </source>
</evidence>
<dbReference type="CDD" id="cd06261">
    <property type="entry name" value="TM_PBP2"/>
    <property type="match status" value="1"/>
</dbReference>
<dbReference type="PANTHER" id="PTHR43776">
    <property type="entry name" value="TRANSPORT ATP-BINDING PROTEIN"/>
    <property type="match status" value="1"/>
</dbReference>
<evidence type="ECO:0000256" key="10">
    <source>
        <dbReference type="SAM" id="MobiDB-lite"/>
    </source>
</evidence>
<dbReference type="Pfam" id="PF00005">
    <property type="entry name" value="ABC_tran"/>
    <property type="match status" value="2"/>
</dbReference>
<evidence type="ECO:0000256" key="3">
    <source>
        <dbReference type="ARBA" id="ARBA00022448"/>
    </source>
</evidence>
<feature type="region of interest" description="Disordered" evidence="10">
    <location>
        <begin position="555"/>
        <end position="611"/>
    </location>
</feature>
<evidence type="ECO:0000256" key="2">
    <source>
        <dbReference type="ARBA" id="ARBA00005417"/>
    </source>
</evidence>
<evidence type="ECO:0000256" key="9">
    <source>
        <dbReference type="RuleBase" id="RU363032"/>
    </source>
</evidence>
<dbReference type="GO" id="GO:0005886">
    <property type="term" value="C:plasma membrane"/>
    <property type="evidence" value="ECO:0007669"/>
    <property type="project" value="UniProtKB-SubCell"/>
</dbReference>
<protein>
    <submittedName>
        <fullName evidence="13">Binding-protein-dependent transport system inner membrane component</fullName>
    </submittedName>
</protein>
<dbReference type="GO" id="GO:0016887">
    <property type="term" value="F:ATP hydrolysis activity"/>
    <property type="evidence" value="ECO:0007669"/>
    <property type="project" value="InterPro"/>
</dbReference>
<evidence type="ECO:0000313" key="13">
    <source>
        <dbReference type="EMBL" id="SNY80669.1"/>
    </source>
</evidence>
<gene>
    <name evidence="13" type="ORF">SAMN04244553_2241</name>
</gene>
<evidence type="ECO:0000256" key="8">
    <source>
        <dbReference type="ARBA" id="ARBA00023136"/>
    </source>
</evidence>
<dbReference type="InterPro" id="IPR017871">
    <property type="entry name" value="ABC_transporter-like_CS"/>
</dbReference>
<dbReference type="STRING" id="1379680.GCA_001612615_04761"/>
<keyword evidence="8 9" id="KW-0472">Membrane</keyword>
<feature type="domain" description="ABC transmembrane type-1" evidence="12">
    <location>
        <begin position="80"/>
        <end position="268"/>
    </location>
</feature>
<dbReference type="InterPro" id="IPR003439">
    <property type="entry name" value="ABC_transporter-like_ATP-bd"/>
</dbReference>
<dbReference type="Gene3D" id="3.40.50.300">
    <property type="entry name" value="P-loop containing nucleotide triphosphate hydrolases"/>
    <property type="match status" value="2"/>
</dbReference>
<dbReference type="Gene3D" id="1.10.3720.10">
    <property type="entry name" value="MetI-like"/>
    <property type="match status" value="1"/>
</dbReference>
<feature type="compositionally biased region" description="Basic and acidic residues" evidence="10">
    <location>
        <begin position="573"/>
        <end position="584"/>
    </location>
</feature>
<dbReference type="InterPro" id="IPR050319">
    <property type="entry name" value="ABC_transp_ATP-bind"/>
</dbReference>
<keyword evidence="7 9" id="KW-1133">Transmembrane helix</keyword>
<keyword evidence="6" id="KW-0067">ATP-binding</keyword>
<comment type="similarity">
    <text evidence="9">Belongs to the binding-protein-dependent transport system permease family.</text>
</comment>
<evidence type="ECO:0000259" key="12">
    <source>
        <dbReference type="PROSITE" id="PS50928"/>
    </source>
</evidence>
<dbReference type="InterPro" id="IPR003593">
    <property type="entry name" value="AAA+_ATPase"/>
</dbReference>
<keyword evidence="3 9" id="KW-0813">Transport</keyword>
<dbReference type="InterPro" id="IPR000515">
    <property type="entry name" value="MetI-like"/>
</dbReference>
<accession>A0A285L6T9</accession>
<feature type="transmembrane region" description="Helical" evidence="9">
    <location>
        <begin position="245"/>
        <end position="268"/>
    </location>
</feature>
<keyword evidence="5" id="KW-0547">Nucleotide-binding</keyword>